<feature type="compositionally biased region" description="Basic and acidic residues" evidence="1">
    <location>
        <begin position="458"/>
        <end position="467"/>
    </location>
</feature>
<evidence type="ECO:0000256" key="1">
    <source>
        <dbReference type="SAM" id="MobiDB-lite"/>
    </source>
</evidence>
<gene>
    <name evidence="2" type="ORF">AVDCRST_MAG54-3283</name>
</gene>
<feature type="compositionally biased region" description="Basic residues" evidence="1">
    <location>
        <begin position="312"/>
        <end position="321"/>
    </location>
</feature>
<organism evidence="2">
    <name type="scientific">uncultured Actinomycetospora sp</name>
    <dbReference type="NCBI Taxonomy" id="1135996"/>
    <lineage>
        <taxon>Bacteria</taxon>
        <taxon>Bacillati</taxon>
        <taxon>Actinomycetota</taxon>
        <taxon>Actinomycetes</taxon>
        <taxon>Pseudonocardiales</taxon>
        <taxon>Pseudonocardiaceae</taxon>
        <taxon>Actinomycetospora</taxon>
        <taxon>environmental samples</taxon>
    </lineage>
</organism>
<evidence type="ECO:0000313" key="2">
    <source>
        <dbReference type="EMBL" id="CAA9276084.1"/>
    </source>
</evidence>
<feature type="region of interest" description="Disordered" evidence="1">
    <location>
        <begin position="1"/>
        <end position="253"/>
    </location>
</feature>
<dbReference type="EMBL" id="CADCTH010000420">
    <property type="protein sequence ID" value="CAA9276084.1"/>
    <property type="molecule type" value="Genomic_DNA"/>
</dbReference>
<dbReference type="AlphaFoldDB" id="A0A6J4JDG0"/>
<feature type="non-terminal residue" evidence="2">
    <location>
        <position position="497"/>
    </location>
</feature>
<reference evidence="2" key="1">
    <citation type="submission" date="2020-02" db="EMBL/GenBank/DDBJ databases">
        <authorList>
            <person name="Meier V. D."/>
        </authorList>
    </citation>
    <scope>NUCLEOTIDE SEQUENCE</scope>
    <source>
        <strain evidence="2">AVDCRST_MAG54</strain>
    </source>
</reference>
<feature type="compositionally biased region" description="Low complexity" evidence="1">
    <location>
        <begin position="138"/>
        <end position="150"/>
    </location>
</feature>
<feature type="compositionally biased region" description="Basic residues" evidence="1">
    <location>
        <begin position="335"/>
        <end position="344"/>
    </location>
</feature>
<feature type="compositionally biased region" description="Basic and acidic residues" evidence="1">
    <location>
        <begin position="375"/>
        <end position="392"/>
    </location>
</feature>
<protein>
    <submittedName>
        <fullName evidence="2">Monooxygenase, flavin-binding family</fullName>
    </submittedName>
</protein>
<feature type="non-terminal residue" evidence="2">
    <location>
        <position position="1"/>
    </location>
</feature>
<feature type="compositionally biased region" description="Basic and acidic residues" evidence="1">
    <location>
        <begin position="73"/>
        <end position="103"/>
    </location>
</feature>
<feature type="region of interest" description="Disordered" evidence="1">
    <location>
        <begin position="267"/>
        <end position="497"/>
    </location>
</feature>
<dbReference type="GO" id="GO:0004497">
    <property type="term" value="F:monooxygenase activity"/>
    <property type="evidence" value="ECO:0007669"/>
    <property type="project" value="UniProtKB-KW"/>
</dbReference>
<keyword evidence="2" id="KW-0503">Monooxygenase</keyword>
<proteinExistence type="predicted"/>
<feature type="compositionally biased region" description="Basic residues" evidence="1">
    <location>
        <begin position="172"/>
        <end position="185"/>
    </location>
</feature>
<feature type="compositionally biased region" description="Basic residues" evidence="1">
    <location>
        <begin position="352"/>
        <end position="371"/>
    </location>
</feature>
<accession>A0A6J4JDG0</accession>
<keyword evidence="2" id="KW-0560">Oxidoreductase</keyword>
<feature type="compositionally biased region" description="Basic residues" evidence="1">
    <location>
        <begin position="473"/>
        <end position="497"/>
    </location>
</feature>
<feature type="compositionally biased region" description="Basic and acidic residues" evidence="1">
    <location>
        <begin position="241"/>
        <end position="251"/>
    </location>
</feature>
<name>A0A6J4JDG0_9PSEU</name>
<sequence length="497" mass="55890">GTREYRAPRRGHRRRGPVRDRHRLSPRARAARPPLRGARGPRRPGRHVEPVPVPGHPLGLRHAHPGLPLPPLEQRHRAGRRPVDPRVRPRDRAGVRGRREDPLRPPPDPRVVGTRRPALDPRDPGSGDADLLVPAHVLGLLPLRPGLHPGPARPRPLRRHGRAPAALGPRAGLRRPARRRHRQRRDRRDAGARDAGGGRGRRPRDDATALAELRALDRAHRRRRADALAVPPARRGRPAHPRQEHRADHRALPGQPAFPALRARAAAQGDAVRAARGLRRRHPLQPELRPVGPADVHGSRRRPVPVDPARPGGHRHRPRRDVHRDRHPAAVGPRARGRRRRHRHGPEPADVRRRRGGRRRRARAPARHHGLQGHDALRRPEPRVHDRLHQRLLDAQGRPRRRVRREAAAAPAEERPRRRRAGARPGGRGGAVPRLRRGLRPALDRRPAQTGDPGAVAARDELRDRRGGAATRPGRRRRDALRPRGHARPRGPARRGL</sequence>
<feature type="compositionally biased region" description="Basic residues" evidence="1">
    <location>
        <begin position="8"/>
        <end position="30"/>
    </location>
</feature>